<dbReference type="AlphaFoldDB" id="A0A938BTA5"/>
<accession>A0A938BTA5</accession>
<protein>
    <recommendedName>
        <fullName evidence="2">FlgD/Vpr Ig-like domain-containing protein</fullName>
    </recommendedName>
</protein>
<dbReference type="EMBL" id="VGIR01000037">
    <property type="protein sequence ID" value="MBM3331619.1"/>
    <property type="molecule type" value="Genomic_DNA"/>
</dbReference>
<reference evidence="3" key="1">
    <citation type="submission" date="2019-03" db="EMBL/GenBank/DDBJ databases">
        <title>Lake Tanganyika Metagenome-Assembled Genomes (MAGs).</title>
        <authorList>
            <person name="Tran P."/>
        </authorList>
    </citation>
    <scope>NUCLEOTIDE SEQUENCE</scope>
    <source>
        <strain evidence="3">K_DeepCast_150m_m2_040</strain>
    </source>
</reference>
<dbReference type="Proteomes" id="UP000779900">
    <property type="component" value="Unassembled WGS sequence"/>
</dbReference>
<organism evidence="3 4">
    <name type="scientific">candidate division WOR-3 bacterium</name>
    <dbReference type="NCBI Taxonomy" id="2052148"/>
    <lineage>
        <taxon>Bacteria</taxon>
        <taxon>Bacteria division WOR-3</taxon>
    </lineage>
</organism>
<evidence type="ECO:0000313" key="3">
    <source>
        <dbReference type="EMBL" id="MBM3331619.1"/>
    </source>
</evidence>
<dbReference type="InterPro" id="IPR025965">
    <property type="entry name" value="FlgD/Vpr_Ig-like"/>
</dbReference>
<dbReference type="Pfam" id="PF13860">
    <property type="entry name" value="FlgD_ig"/>
    <property type="match status" value="1"/>
</dbReference>
<gene>
    <name evidence="3" type="ORF">FJY68_07190</name>
</gene>
<feature type="signal peptide" evidence="1">
    <location>
        <begin position="1"/>
        <end position="31"/>
    </location>
</feature>
<dbReference type="Gene3D" id="2.60.40.1190">
    <property type="match status" value="1"/>
</dbReference>
<evidence type="ECO:0000259" key="2">
    <source>
        <dbReference type="Pfam" id="PF13860"/>
    </source>
</evidence>
<keyword evidence="1" id="KW-0732">Signal</keyword>
<evidence type="ECO:0000256" key="1">
    <source>
        <dbReference type="SAM" id="SignalP"/>
    </source>
</evidence>
<evidence type="ECO:0000313" key="4">
    <source>
        <dbReference type="Proteomes" id="UP000779900"/>
    </source>
</evidence>
<name>A0A938BTA5_UNCW3</name>
<proteinExistence type="predicted"/>
<dbReference type="SUPFAM" id="SSF101898">
    <property type="entry name" value="NHL repeat"/>
    <property type="match status" value="1"/>
</dbReference>
<feature type="chain" id="PRO_5037589008" description="FlgD/Vpr Ig-like domain-containing protein" evidence="1">
    <location>
        <begin position="32"/>
        <end position="704"/>
    </location>
</feature>
<feature type="domain" description="FlgD/Vpr Ig-like" evidence="2">
    <location>
        <begin position="629"/>
        <end position="687"/>
    </location>
</feature>
<dbReference type="Gene3D" id="2.60.40.4070">
    <property type="match status" value="1"/>
</dbReference>
<sequence length="704" mass="75844">MPVARARVRVDMITALLVSLVVVTGSSPVNDVNPAAPHRVPYGRFSSMANPPTIEWVKTLASSYCVGVTPVQDTLMWVSAGQSDMKIYVYNIKDPARPLVDSFPQTDGPTGWGIRDMAWKASTNEVFAGYDNRKFNVHDATTHEVKHKYQVSSYGRVVRGLAYSPYQDSFWTCDFDSAPMTKFSSKGANGHPVKPASEMASAYGLAFDRYQHCFWVTQAGTAGASPTLKMDFGYNVIDSFNANGWAQGGGCEMWRDTFLLQLNQGTPDQVFCMRFSLPPLLDHDVGVSAIVTPAANINPGVFTPKARVMNFGSNPESAIPVTCWIDSAGIRVYSASETLVGPIGPGLEADVVFTQGWDAGPVGAQYNVTMLTSLGGDEDTSSDTLAATTTVTGAILSDTIHVHAVGSSTPAVDGNISDGEWSASGVYDVSDIAGRGGTPQPAGSCLARFLYDSAFVYLATECPYRTTRVPLDQFGPFMDEDGNGRWASDSSEGGYALEYSGPNDQAIYSAALDTMGNRWEMGPAPGALSASSLASGHLQFEARIPLGLLKWQLSVRGGDTAGLFQYASVDSSRTYLGWWPQSVTIPRWPNPRYYGTMIFDSTVAGVHDRDSGIQFTLYRAGPSIVRGPVLIRYHVGSPADVRLAVYDAAGSLIRTLVSGRSAPGEKRAAWDRADNRGTRVATGTYFYRLVVDGRSVSSKAILLR</sequence>
<comment type="caution">
    <text evidence="3">The sequence shown here is derived from an EMBL/GenBank/DDBJ whole genome shotgun (WGS) entry which is preliminary data.</text>
</comment>
<dbReference type="SUPFAM" id="SSF49344">
    <property type="entry name" value="CBD9-like"/>
    <property type="match status" value="1"/>
</dbReference>